<keyword evidence="3" id="KW-1185">Reference proteome</keyword>
<protein>
    <submittedName>
        <fullName evidence="2">DUF6285 domain-containing protein</fullName>
    </submittedName>
</protein>
<sequence>MPAFVPPATTLLQAAADDLERDVLPALAGFPRFRTRVIVNVLRLLTRELALGDAADAAEHARLQALLDTDDDDLPALRAELARRIESGAADLTDDALVRHLRESLREALAIDSPAWTAERA</sequence>
<dbReference type="Proteomes" id="UP001365846">
    <property type="component" value="Unassembled WGS sequence"/>
</dbReference>
<dbReference type="EMBL" id="JBBKZU010000007">
    <property type="protein sequence ID" value="MEJ8812980.1"/>
    <property type="molecule type" value="Genomic_DNA"/>
</dbReference>
<feature type="domain" description="DUF6285" evidence="1">
    <location>
        <begin position="25"/>
        <end position="116"/>
    </location>
</feature>
<evidence type="ECO:0000259" key="1">
    <source>
        <dbReference type="Pfam" id="PF19802"/>
    </source>
</evidence>
<dbReference type="Pfam" id="PF19802">
    <property type="entry name" value="DUF6285"/>
    <property type="match status" value="1"/>
</dbReference>
<evidence type="ECO:0000313" key="2">
    <source>
        <dbReference type="EMBL" id="MEJ8812980.1"/>
    </source>
</evidence>
<accession>A0ABU8VHC4</accession>
<dbReference type="RefSeq" id="WP_340358216.1">
    <property type="nucleotide sequence ID" value="NZ_JBBKZU010000007.1"/>
</dbReference>
<comment type="caution">
    <text evidence="2">The sequence shown here is derived from an EMBL/GenBank/DDBJ whole genome shotgun (WGS) entry which is preliminary data.</text>
</comment>
<organism evidence="2 3">
    <name type="scientific">Variovorax ureilyticus</name>
    <dbReference type="NCBI Taxonomy" id="1836198"/>
    <lineage>
        <taxon>Bacteria</taxon>
        <taxon>Pseudomonadati</taxon>
        <taxon>Pseudomonadota</taxon>
        <taxon>Betaproteobacteria</taxon>
        <taxon>Burkholderiales</taxon>
        <taxon>Comamonadaceae</taxon>
        <taxon>Variovorax</taxon>
    </lineage>
</organism>
<gene>
    <name evidence="2" type="ORF">WKW77_17985</name>
</gene>
<evidence type="ECO:0000313" key="3">
    <source>
        <dbReference type="Proteomes" id="UP001365846"/>
    </source>
</evidence>
<proteinExistence type="predicted"/>
<name>A0ABU8VHC4_9BURK</name>
<dbReference type="InterPro" id="IPR046252">
    <property type="entry name" value="DUF6285"/>
</dbReference>
<reference evidence="2 3" key="1">
    <citation type="submission" date="2024-03" db="EMBL/GenBank/DDBJ databases">
        <title>Novel species of the genus Variovorax.</title>
        <authorList>
            <person name="Liu Q."/>
            <person name="Xin Y.-H."/>
        </authorList>
    </citation>
    <scope>NUCLEOTIDE SEQUENCE [LARGE SCALE GENOMIC DNA]</scope>
    <source>
        <strain evidence="2 3">KACC 18899</strain>
    </source>
</reference>